<dbReference type="STRING" id="280332.CQ12_35760"/>
<comment type="caution">
    <text evidence="1">The sequence shown here is derived from an EMBL/GenBank/DDBJ whole genome shotgun (WGS) entry which is preliminary data.</text>
</comment>
<name>A0A0R3KAW4_9BRAD</name>
<protein>
    <submittedName>
        <fullName evidence="1">Uncharacterized protein</fullName>
    </submittedName>
</protein>
<dbReference type="OrthoDB" id="8051888at2"/>
<sequence length="281" mass="33431">MRNAIILTSREEIHRHVHGLWRSAPIRASHAERGFIHDIIEQFANLPRLFCDTTDDRLERAHFCSWWGVTMNRAYDNPAIEDLYRLHEMFHAAFMPYFPGIGFDAFHRKMEDNELKASVCSEIRVYFELPHLREIAFPHPIYADRFLSDPAMQTLWRENKPVAIETLQEARRDVMFSKPEHEMDLTERWIRRFALQNRQWSTCWYDRYGEIEQHMFAFQIRALQGDRSGAIAEHAAWIEAQAAQDADDHVPYRQEAALFANIYWSNRRRYEAEFAKATKPD</sequence>
<gene>
    <name evidence="1" type="ORF">CQ12_35760</name>
</gene>
<dbReference type="AlphaFoldDB" id="A0A0R3KAW4"/>
<evidence type="ECO:0000313" key="2">
    <source>
        <dbReference type="Proteomes" id="UP000050863"/>
    </source>
</evidence>
<keyword evidence="2" id="KW-1185">Reference proteome</keyword>
<reference evidence="1 2" key="1">
    <citation type="submission" date="2014-03" db="EMBL/GenBank/DDBJ databases">
        <title>Bradyrhizobium valentinum sp. nov., isolated from effective nodules of Lupinus mariae-josephae, a lupine endemic of basic-lime soils in Eastern Spain.</title>
        <authorList>
            <person name="Duran D."/>
            <person name="Rey L."/>
            <person name="Navarro A."/>
            <person name="Busquets A."/>
            <person name="Imperial J."/>
            <person name="Ruiz-Argueso T."/>
        </authorList>
    </citation>
    <scope>NUCLEOTIDE SEQUENCE [LARGE SCALE GENOMIC DNA]</scope>
    <source>
        <strain evidence="1 2">PAC68</strain>
    </source>
</reference>
<organism evidence="1 2">
    <name type="scientific">Bradyrhizobium jicamae</name>
    <dbReference type="NCBI Taxonomy" id="280332"/>
    <lineage>
        <taxon>Bacteria</taxon>
        <taxon>Pseudomonadati</taxon>
        <taxon>Pseudomonadota</taxon>
        <taxon>Alphaproteobacteria</taxon>
        <taxon>Hyphomicrobiales</taxon>
        <taxon>Nitrobacteraceae</taxon>
        <taxon>Bradyrhizobium</taxon>
    </lineage>
</organism>
<dbReference type="Proteomes" id="UP000050863">
    <property type="component" value="Unassembled WGS sequence"/>
</dbReference>
<dbReference type="EMBL" id="LLXZ01000235">
    <property type="protein sequence ID" value="KRQ92647.1"/>
    <property type="molecule type" value="Genomic_DNA"/>
</dbReference>
<evidence type="ECO:0000313" key="1">
    <source>
        <dbReference type="EMBL" id="KRQ92647.1"/>
    </source>
</evidence>
<proteinExistence type="predicted"/>
<dbReference type="RefSeq" id="WP_057840971.1">
    <property type="nucleotide sequence ID" value="NZ_LLXZ01000235.1"/>
</dbReference>
<accession>A0A0R3KAW4</accession>